<comment type="caution">
    <text evidence="2">The sequence shown here is derived from an EMBL/GenBank/DDBJ whole genome shotgun (WGS) entry which is preliminary data.</text>
</comment>
<proteinExistence type="inferred from homology"/>
<gene>
    <name evidence="2" type="ORF">JL106_15880</name>
</gene>
<evidence type="ECO:0000256" key="1">
    <source>
        <dbReference type="ARBA" id="ARBA00038414"/>
    </source>
</evidence>
<sequence>MPGVAAAGPRDERELIPVRMWYQSMADLSRYPAYGDTLRRRASSLLRPGTEVDVHGAEPGTYGELPPASVSNHPLAYHVLLDQVVGNAIRAEREGCDVMVLGSYSEPHLRVIRSAVDIPVVSLAETTLLTGCQLARRIGLVTVTAGIAWMIDHIVDNHSLRDRTVPVQVTDPEVLEDDLVAALDEPDRIIELFVAAARRAIAQFADVIIPAEGIFSQLLADRGIREIDGVSVMDCVAVTLLEAEKMALLHAETGLIQGRRWEYPKVDAVREQLLVQHADRIPLSAAQLGGVRV</sequence>
<organism evidence="2 3">
    <name type="scientific">Nakamurella leprariae</name>
    <dbReference type="NCBI Taxonomy" id="2803911"/>
    <lineage>
        <taxon>Bacteria</taxon>
        <taxon>Bacillati</taxon>
        <taxon>Actinomycetota</taxon>
        <taxon>Actinomycetes</taxon>
        <taxon>Nakamurellales</taxon>
        <taxon>Nakamurellaceae</taxon>
        <taxon>Nakamurella</taxon>
    </lineage>
</organism>
<evidence type="ECO:0000313" key="3">
    <source>
        <dbReference type="Proteomes" id="UP000663792"/>
    </source>
</evidence>
<comment type="similarity">
    <text evidence="1">Belongs to the HyuE racemase family.</text>
</comment>
<dbReference type="GO" id="GO:0047661">
    <property type="term" value="F:amino-acid racemase activity"/>
    <property type="evidence" value="ECO:0007669"/>
    <property type="project" value="InterPro"/>
</dbReference>
<dbReference type="Proteomes" id="UP000663792">
    <property type="component" value="Unassembled WGS sequence"/>
</dbReference>
<dbReference type="EMBL" id="JAERWK010000020">
    <property type="protein sequence ID" value="MBM9468763.1"/>
    <property type="molecule type" value="Genomic_DNA"/>
</dbReference>
<dbReference type="AlphaFoldDB" id="A0A938YFS0"/>
<dbReference type="Gene3D" id="3.40.50.12500">
    <property type="match status" value="1"/>
</dbReference>
<dbReference type="InterPro" id="IPR015942">
    <property type="entry name" value="Asp/Glu/hydantoin_racemase"/>
</dbReference>
<keyword evidence="3" id="KW-1185">Reference proteome</keyword>
<protein>
    <recommendedName>
        <fullName evidence="4">Hydantoin racemase</fullName>
    </recommendedName>
</protein>
<accession>A0A938YFS0</accession>
<dbReference type="InterPro" id="IPR053714">
    <property type="entry name" value="Iso_Racemase_Enz_sf"/>
</dbReference>
<dbReference type="RefSeq" id="WP_205261705.1">
    <property type="nucleotide sequence ID" value="NZ_JAERWK010000020.1"/>
</dbReference>
<name>A0A938YFS0_9ACTN</name>
<evidence type="ECO:0008006" key="4">
    <source>
        <dbReference type="Google" id="ProtNLM"/>
    </source>
</evidence>
<reference evidence="2" key="1">
    <citation type="submission" date="2021-01" db="EMBL/GenBank/DDBJ databases">
        <title>YIM 132084 draft genome.</title>
        <authorList>
            <person name="An D."/>
        </authorList>
    </citation>
    <scope>NUCLEOTIDE SEQUENCE</scope>
    <source>
        <strain evidence="2">YIM 132084</strain>
    </source>
</reference>
<evidence type="ECO:0000313" key="2">
    <source>
        <dbReference type="EMBL" id="MBM9468763.1"/>
    </source>
</evidence>
<dbReference type="Pfam" id="PF01177">
    <property type="entry name" value="Asp_Glu_race"/>
    <property type="match status" value="1"/>
</dbReference>